<gene>
    <name evidence="1" type="ORF">KDD93_08965</name>
</gene>
<dbReference type="EMBL" id="JAGSSW010000012">
    <property type="protein sequence ID" value="MBR8464689.1"/>
    <property type="molecule type" value="Genomic_DNA"/>
</dbReference>
<evidence type="ECO:0000313" key="2">
    <source>
        <dbReference type="Proteomes" id="UP000682951"/>
    </source>
</evidence>
<name>A0ABS5HK83_9BACT</name>
<keyword evidence="2" id="KW-1185">Reference proteome</keyword>
<dbReference type="Proteomes" id="UP000682951">
    <property type="component" value="Unassembled WGS sequence"/>
</dbReference>
<accession>A0ABS5HK83</accession>
<comment type="caution">
    <text evidence="1">The sequence shown here is derived from an EMBL/GenBank/DDBJ whole genome shotgun (WGS) entry which is preliminary data.</text>
</comment>
<reference evidence="1 2" key="1">
    <citation type="submission" date="2021-04" db="EMBL/GenBank/DDBJ databases">
        <title>Molecular and phenotypic characterization and identification of bacterial isolates recovered from the Anatolian ground squirrels (Spermophilus xanthoprymnus) and which have the potential to form a new species in the Campylobacter genus.</title>
        <authorList>
            <person name="Aydin F."/>
            <person name="Abay S."/>
            <person name="Kayman T."/>
            <person name="Karakaya E."/>
            <person name="Mustak H.K."/>
            <person name="Mustak I.B."/>
            <person name="Bilgin N."/>
            <person name="Duzler A."/>
            <person name="Sahin O."/>
            <person name="Guran O."/>
            <person name="Saticioglu I.B."/>
        </authorList>
    </citation>
    <scope>NUCLEOTIDE SEQUENCE [LARGE SCALE GENOMIC DNA]</scope>
    <source>
        <strain evidence="2">faydin-G24</strain>
    </source>
</reference>
<organism evidence="1 2">
    <name type="scientific">Campylobacter anatolicus</name>
    <dbReference type="NCBI Taxonomy" id="2829105"/>
    <lineage>
        <taxon>Bacteria</taxon>
        <taxon>Pseudomonadati</taxon>
        <taxon>Campylobacterota</taxon>
        <taxon>Epsilonproteobacteria</taxon>
        <taxon>Campylobacterales</taxon>
        <taxon>Campylobacteraceae</taxon>
        <taxon>Campylobacter</taxon>
    </lineage>
</organism>
<evidence type="ECO:0000313" key="1">
    <source>
        <dbReference type="EMBL" id="MBR8464689.1"/>
    </source>
</evidence>
<dbReference type="RefSeq" id="WP_212142481.1">
    <property type="nucleotide sequence ID" value="NZ_JAGSSW010000012.1"/>
</dbReference>
<proteinExistence type="predicted"/>
<sequence length="51" mass="5852">MGNRTTPVAKAVKQKTKYDLKDYCEMRGLSLSSFYKGYISKRAKKCLKKMG</sequence>
<protein>
    <submittedName>
        <fullName evidence="1">Uncharacterized protein</fullName>
    </submittedName>
</protein>